<dbReference type="EMBL" id="JANUBL010000013">
    <property type="protein sequence ID" value="MCS4122936.1"/>
    <property type="molecule type" value="Genomic_DNA"/>
</dbReference>
<name>A0A9X3AAI1_9BACT</name>
<evidence type="ECO:0000313" key="1">
    <source>
        <dbReference type="EMBL" id="MCS4122936.1"/>
    </source>
</evidence>
<proteinExistence type="predicted"/>
<protein>
    <submittedName>
        <fullName evidence="1">Uncharacterized protein</fullName>
    </submittedName>
</protein>
<organism evidence="1 2">
    <name type="scientific">Salinibacter ruber</name>
    <dbReference type="NCBI Taxonomy" id="146919"/>
    <lineage>
        <taxon>Bacteria</taxon>
        <taxon>Pseudomonadati</taxon>
        <taxon>Rhodothermota</taxon>
        <taxon>Rhodothermia</taxon>
        <taxon>Rhodothermales</taxon>
        <taxon>Salinibacteraceae</taxon>
        <taxon>Salinibacter</taxon>
    </lineage>
</organism>
<sequence length="57" mass="6609">MIRVHCPDQPLTVRRFAVTTHRAVRTGLGEDSYVATHRWVLTHRKNTRILDANLSLK</sequence>
<accession>A0A9X3AAI1</accession>
<comment type="caution">
    <text evidence="1">The sequence shown here is derived from an EMBL/GenBank/DDBJ whole genome shotgun (WGS) entry which is preliminary data.</text>
</comment>
<reference evidence="1" key="1">
    <citation type="submission" date="2022-08" db="EMBL/GenBank/DDBJ databases">
        <title>Genomic Encyclopedia of Type Strains, Phase V (KMG-V): Genome sequencing to study the core and pangenomes of soil and plant-associated prokaryotes.</title>
        <authorList>
            <person name="Whitman W."/>
        </authorList>
    </citation>
    <scope>NUCLEOTIDE SEQUENCE</scope>
    <source>
        <strain evidence="1">SP3026</strain>
    </source>
</reference>
<dbReference type="Proteomes" id="UP001155144">
    <property type="component" value="Unassembled WGS sequence"/>
</dbReference>
<evidence type="ECO:0000313" key="2">
    <source>
        <dbReference type="Proteomes" id="UP001155144"/>
    </source>
</evidence>
<dbReference type="AlphaFoldDB" id="A0A9X3AAI1"/>
<gene>
    <name evidence="1" type="ORF">GGP45_003304</name>
</gene>